<accession>A0ACB9ZZP4</accession>
<evidence type="ECO:0000313" key="2">
    <source>
        <dbReference type="Proteomes" id="UP001060085"/>
    </source>
</evidence>
<comment type="caution">
    <text evidence="1">The sequence shown here is derived from an EMBL/GenBank/DDBJ whole genome shotgun (WGS) entry which is preliminary data.</text>
</comment>
<protein>
    <submittedName>
        <fullName evidence="1">Uncharacterized protein</fullName>
    </submittedName>
</protein>
<reference evidence="2" key="1">
    <citation type="journal article" date="2023" name="Nat. Plants">
        <title>Single-cell RNA sequencing provides a high-resolution roadmap for understanding the multicellular compartmentation of specialized metabolism.</title>
        <authorList>
            <person name="Sun S."/>
            <person name="Shen X."/>
            <person name="Li Y."/>
            <person name="Li Y."/>
            <person name="Wang S."/>
            <person name="Li R."/>
            <person name="Zhang H."/>
            <person name="Shen G."/>
            <person name="Guo B."/>
            <person name="Wei J."/>
            <person name="Xu J."/>
            <person name="St-Pierre B."/>
            <person name="Chen S."/>
            <person name="Sun C."/>
        </authorList>
    </citation>
    <scope>NUCLEOTIDE SEQUENCE [LARGE SCALE GENOMIC DNA]</scope>
</reference>
<name>A0ACB9ZZP4_CATRO</name>
<sequence length="110" mass="12147">MLELNEGLKKGMPMALVQQSLPLYVLSPSMLTLAAAHSLVIMRSIRPPLVTSERGGLATRITSSTRRWSRTSVPPPEWWMPNPGIPATTVTMARIRVPGIRRSLLLYGLV</sequence>
<proteinExistence type="predicted"/>
<gene>
    <name evidence="1" type="ORF">M9H77_30500</name>
</gene>
<evidence type="ECO:0000313" key="1">
    <source>
        <dbReference type="EMBL" id="KAI5653313.1"/>
    </source>
</evidence>
<dbReference type="Proteomes" id="UP001060085">
    <property type="component" value="Linkage Group LG07"/>
</dbReference>
<organism evidence="1 2">
    <name type="scientific">Catharanthus roseus</name>
    <name type="common">Madagascar periwinkle</name>
    <name type="synonym">Vinca rosea</name>
    <dbReference type="NCBI Taxonomy" id="4058"/>
    <lineage>
        <taxon>Eukaryota</taxon>
        <taxon>Viridiplantae</taxon>
        <taxon>Streptophyta</taxon>
        <taxon>Embryophyta</taxon>
        <taxon>Tracheophyta</taxon>
        <taxon>Spermatophyta</taxon>
        <taxon>Magnoliopsida</taxon>
        <taxon>eudicotyledons</taxon>
        <taxon>Gunneridae</taxon>
        <taxon>Pentapetalae</taxon>
        <taxon>asterids</taxon>
        <taxon>lamiids</taxon>
        <taxon>Gentianales</taxon>
        <taxon>Apocynaceae</taxon>
        <taxon>Rauvolfioideae</taxon>
        <taxon>Vinceae</taxon>
        <taxon>Catharanthinae</taxon>
        <taxon>Catharanthus</taxon>
    </lineage>
</organism>
<dbReference type="EMBL" id="CM044707">
    <property type="protein sequence ID" value="KAI5653313.1"/>
    <property type="molecule type" value="Genomic_DNA"/>
</dbReference>
<keyword evidence="2" id="KW-1185">Reference proteome</keyword>